<evidence type="ECO:0000256" key="1">
    <source>
        <dbReference type="ARBA" id="ARBA00004141"/>
    </source>
</evidence>
<protein>
    <recommendedName>
        <fullName evidence="6">Transport permease protein</fullName>
    </recommendedName>
</protein>
<gene>
    <name evidence="8" type="ORF">GCU54_05095</name>
</gene>
<proteinExistence type="inferred from homology"/>
<dbReference type="Proteomes" id="UP000471126">
    <property type="component" value="Unassembled WGS sequence"/>
</dbReference>
<dbReference type="InterPro" id="IPR013525">
    <property type="entry name" value="ABC2_TM"/>
</dbReference>
<dbReference type="PROSITE" id="PS51012">
    <property type="entry name" value="ABC_TM2"/>
    <property type="match status" value="1"/>
</dbReference>
<dbReference type="AlphaFoldDB" id="A0A6P0GDM6"/>
<keyword evidence="2 6" id="KW-0812">Transmembrane</keyword>
<dbReference type="GO" id="GO:0140359">
    <property type="term" value="F:ABC-type transporter activity"/>
    <property type="evidence" value="ECO:0007669"/>
    <property type="project" value="InterPro"/>
</dbReference>
<comment type="similarity">
    <text evidence="6">Belongs to the ABC-2 integral membrane protein family.</text>
</comment>
<comment type="subcellular location">
    <subcellularLocation>
        <location evidence="6">Cell membrane</location>
        <topology evidence="6">Multi-pass membrane protein</topology>
    </subcellularLocation>
    <subcellularLocation>
        <location evidence="1">Membrane</location>
        <topology evidence="1">Multi-pass membrane protein</topology>
    </subcellularLocation>
</comment>
<evidence type="ECO:0000256" key="2">
    <source>
        <dbReference type="ARBA" id="ARBA00022692"/>
    </source>
</evidence>
<dbReference type="InterPro" id="IPR051784">
    <property type="entry name" value="Nod_factor_ABC_transporter"/>
</dbReference>
<dbReference type="PANTHER" id="PTHR43229">
    <property type="entry name" value="NODULATION PROTEIN J"/>
    <property type="match status" value="1"/>
</dbReference>
<keyword evidence="5" id="KW-0046">Antibiotic resistance</keyword>
<accession>A0A6P0GDM6</accession>
<keyword evidence="3 6" id="KW-1133">Transmembrane helix</keyword>
<name>A0A6P0GDM6_9ACTN</name>
<dbReference type="InterPro" id="IPR047817">
    <property type="entry name" value="ABC2_TM_bact-type"/>
</dbReference>
<evidence type="ECO:0000256" key="4">
    <source>
        <dbReference type="ARBA" id="ARBA00023136"/>
    </source>
</evidence>
<keyword evidence="6" id="KW-0813">Transport</keyword>
<dbReference type="PIRSF" id="PIRSF006648">
    <property type="entry name" value="DrrB"/>
    <property type="match status" value="1"/>
</dbReference>
<evidence type="ECO:0000256" key="5">
    <source>
        <dbReference type="ARBA" id="ARBA00023251"/>
    </source>
</evidence>
<dbReference type="GO" id="GO:0043190">
    <property type="term" value="C:ATP-binding cassette (ABC) transporter complex"/>
    <property type="evidence" value="ECO:0007669"/>
    <property type="project" value="InterPro"/>
</dbReference>
<organism evidence="8 9">
    <name type="scientific">Geodermatophilus normandii</name>
    <dbReference type="NCBI Taxonomy" id="1137989"/>
    <lineage>
        <taxon>Bacteria</taxon>
        <taxon>Bacillati</taxon>
        <taxon>Actinomycetota</taxon>
        <taxon>Actinomycetes</taxon>
        <taxon>Geodermatophilales</taxon>
        <taxon>Geodermatophilaceae</taxon>
        <taxon>Geodermatophilus</taxon>
    </lineage>
</organism>
<dbReference type="EMBL" id="JAAGWE010000010">
    <property type="protein sequence ID" value="NEM05397.1"/>
    <property type="molecule type" value="Genomic_DNA"/>
</dbReference>
<feature type="transmembrane region" description="Helical" evidence="6">
    <location>
        <begin position="163"/>
        <end position="188"/>
    </location>
</feature>
<evidence type="ECO:0000259" key="7">
    <source>
        <dbReference type="PROSITE" id="PS51012"/>
    </source>
</evidence>
<feature type="transmembrane region" description="Helical" evidence="6">
    <location>
        <begin position="261"/>
        <end position="279"/>
    </location>
</feature>
<feature type="transmembrane region" description="Helical" evidence="6">
    <location>
        <begin position="48"/>
        <end position="67"/>
    </location>
</feature>
<feature type="transmembrane region" description="Helical" evidence="6">
    <location>
        <begin position="195"/>
        <end position="213"/>
    </location>
</feature>
<feature type="domain" description="ABC transmembrane type-2" evidence="7">
    <location>
        <begin position="46"/>
        <end position="282"/>
    </location>
</feature>
<dbReference type="RefSeq" id="WP_163475585.1">
    <property type="nucleotide sequence ID" value="NZ_JAAGWE010000010.1"/>
</dbReference>
<sequence>MTATVPATATATVPAPAAALPAPPSAVAIGLARIGLELRLFVRDPGQVAFSFAYPVIMLVIFGSVFGDEIVLPGVGFRQYFLAGIAATGVMLTSFQAVGTAVTEERDRGDLARLQTLGTPALAYGIGKAGQVVVTTIAQLAVLLAVAAFAYDVPLPTEASRWLTFAWVVVLGILAGTVLGLAVASVIGSARSASAGIPAFAVVLQFLSGVFFIDSDLPAWMDQIAALFPLKWMVQGMRSVFLPDSAAVAEQAGSWEHGTTALVLAAWVIIGTVVCARTFRWRRAA</sequence>
<evidence type="ECO:0000256" key="3">
    <source>
        <dbReference type="ARBA" id="ARBA00022989"/>
    </source>
</evidence>
<comment type="caution">
    <text evidence="8">The sequence shown here is derived from an EMBL/GenBank/DDBJ whole genome shotgun (WGS) entry which is preliminary data.</text>
</comment>
<dbReference type="GO" id="GO:0046677">
    <property type="term" value="P:response to antibiotic"/>
    <property type="evidence" value="ECO:0007669"/>
    <property type="project" value="UniProtKB-KW"/>
</dbReference>
<feature type="transmembrane region" description="Helical" evidence="6">
    <location>
        <begin position="132"/>
        <end position="151"/>
    </location>
</feature>
<keyword evidence="6" id="KW-1003">Cell membrane</keyword>
<evidence type="ECO:0000313" key="9">
    <source>
        <dbReference type="Proteomes" id="UP000471126"/>
    </source>
</evidence>
<dbReference type="Pfam" id="PF01061">
    <property type="entry name" value="ABC2_membrane"/>
    <property type="match status" value="1"/>
</dbReference>
<evidence type="ECO:0000256" key="6">
    <source>
        <dbReference type="RuleBase" id="RU361157"/>
    </source>
</evidence>
<dbReference type="PANTHER" id="PTHR43229:SF6">
    <property type="entry name" value="ABC-TYPE MULTIDRUG TRANSPORT SYSTEM, PERMEASE COMPONENT"/>
    <property type="match status" value="1"/>
</dbReference>
<reference evidence="8 9" key="1">
    <citation type="submission" date="2019-12" db="EMBL/GenBank/DDBJ databases">
        <title>WGS of CPCC 203550 I12A-02606.</title>
        <authorList>
            <person name="Jiang Z."/>
        </authorList>
    </citation>
    <scope>NUCLEOTIDE SEQUENCE [LARGE SCALE GENOMIC DNA]</scope>
    <source>
        <strain evidence="8 9">I12A-02606</strain>
    </source>
</reference>
<keyword evidence="4 6" id="KW-0472">Membrane</keyword>
<feature type="transmembrane region" description="Helical" evidence="6">
    <location>
        <begin position="79"/>
        <end position="103"/>
    </location>
</feature>
<evidence type="ECO:0000313" key="8">
    <source>
        <dbReference type="EMBL" id="NEM05397.1"/>
    </source>
</evidence>
<dbReference type="InterPro" id="IPR000412">
    <property type="entry name" value="ABC_2_transport"/>
</dbReference>